<proteinExistence type="predicted"/>
<reference evidence="3" key="1">
    <citation type="journal article" date="2019" name="Int. J. Syst. Evol. Microbiol.">
        <title>The Global Catalogue of Microorganisms (GCM) 10K type strain sequencing project: providing services to taxonomists for standard genome sequencing and annotation.</title>
        <authorList>
            <consortium name="The Broad Institute Genomics Platform"/>
            <consortium name="The Broad Institute Genome Sequencing Center for Infectious Disease"/>
            <person name="Wu L."/>
            <person name="Ma J."/>
        </authorList>
    </citation>
    <scope>NUCLEOTIDE SEQUENCE [LARGE SCALE GENOMIC DNA]</scope>
    <source>
        <strain evidence="3">KCTC 22245</strain>
    </source>
</reference>
<keyword evidence="3" id="KW-1185">Reference proteome</keyword>
<feature type="signal peptide" evidence="1">
    <location>
        <begin position="1"/>
        <end position="19"/>
    </location>
</feature>
<dbReference type="EMBL" id="JBHRVA010000002">
    <property type="protein sequence ID" value="MFC3301826.1"/>
    <property type="molecule type" value="Genomic_DNA"/>
</dbReference>
<evidence type="ECO:0000256" key="1">
    <source>
        <dbReference type="SAM" id="SignalP"/>
    </source>
</evidence>
<sequence length="518" mass="58571">MNMRPAALFLVLAPWTPLAAKWAEARSENFVFAGQVSEEQAVQLVRELELYRFAVLSLLRYDTGPEVHPVEVFGIRGQRGMEKLSGSRGIAGVYRQATDGPVFLLDTRDGLDPGEDSRSTALHEFAHHIINSKSAQFIPRWYNEGFAEFLSSFRADGDVVTLGTPRISFANSLRYGDWMPWEEVFGAVVRYPDWSSSSRIYWPGYFYGQSWLAVHYIQFTPEMSGKFGNYLALINNRVDGVEAFEKGFEITLDAFEKDIRRYFNRDNYPITQLRFADSFPEPDIAVRTLTPGETLRAQLRAMSAFVSGADERHQRWMERQLEKSLAQDGKTMEVLDGYLALSMARDDHDAAVAWGEEALALYPGEPRALRIAGDAHFHRYQAAAADDEKEADRQDLIKARRLFAEQLAVDPKNPTANAHYVETFTLLGHRPDQLAMDAAAFNISLRRNASFTDTHLTAAELYLLGGFAEAACERVRLIEPWLVPPRDTDPDPVKEAWEKFEARLDKVREQLPAGCLAA</sequence>
<evidence type="ECO:0008006" key="4">
    <source>
        <dbReference type="Google" id="ProtNLM"/>
    </source>
</evidence>
<feature type="chain" id="PRO_5047263602" description="DUF1570 domain-containing protein" evidence="1">
    <location>
        <begin position="20"/>
        <end position="518"/>
    </location>
</feature>
<dbReference type="Proteomes" id="UP001595607">
    <property type="component" value="Unassembled WGS sequence"/>
</dbReference>
<protein>
    <recommendedName>
        <fullName evidence="4">DUF1570 domain-containing protein</fullName>
    </recommendedName>
</protein>
<gene>
    <name evidence="2" type="ORF">ACFONP_03690</name>
</gene>
<dbReference type="SUPFAM" id="SSF48452">
    <property type="entry name" value="TPR-like"/>
    <property type="match status" value="1"/>
</dbReference>
<dbReference type="InterPro" id="IPR011990">
    <property type="entry name" value="TPR-like_helical_dom_sf"/>
</dbReference>
<keyword evidence="1" id="KW-0732">Signal</keyword>
<name>A0ABV7M9H6_9PROT</name>
<evidence type="ECO:0000313" key="2">
    <source>
        <dbReference type="EMBL" id="MFC3301826.1"/>
    </source>
</evidence>
<evidence type="ECO:0000313" key="3">
    <source>
        <dbReference type="Proteomes" id="UP001595607"/>
    </source>
</evidence>
<dbReference type="Gene3D" id="1.25.40.10">
    <property type="entry name" value="Tetratricopeptide repeat domain"/>
    <property type="match status" value="1"/>
</dbReference>
<dbReference type="RefSeq" id="WP_189573568.1">
    <property type="nucleotide sequence ID" value="NZ_BMXU01000001.1"/>
</dbReference>
<comment type="caution">
    <text evidence="2">The sequence shown here is derived from an EMBL/GenBank/DDBJ whole genome shotgun (WGS) entry which is preliminary data.</text>
</comment>
<organism evidence="2 3">
    <name type="scientific">Parvularcula lutaonensis</name>
    <dbReference type="NCBI Taxonomy" id="491923"/>
    <lineage>
        <taxon>Bacteria</taxon>
        <taxon>Pseudomonadati</taxon>
        <taxon>Pseudomonadota</taxon>
        <taxon>Alphaproteobacteria</taxon>
        <taxon>Parvularculales</taxon>
        <taxon>Parvularculaceae</taxon>
        <taxon>Parvularcula</taxon>
    </lineage>
</organism>
<accession>A0ABV7M9H6</accession>